<reference evidence="1" key="1">
    <citation type="submission" date="2020-11" db="EMBL/GenBank/DDBJ databases">
        <authorList>
            <person name="Tran Van P."/>
        </authorList>
    </citation>
    <scope>NUCLEOTIDE SEQUENCE</scope>
</reference>
<protein>
    <submittedName>
        <fullName evidence="1">Uncharacterized protein</fullName>
    </submittedName>
</protein>
<gene>
    <name evidence="1" type="ORF">TPSB3V08_LOCUS4038</name>
</gene>
<dbReference type="EMBL" id="OD001861">
    <property type="protein sequence ID" value="CAD7403419.1"/>
    <property type="molecule type" value="Genomic_DNA"/>
</dbReference>
<accession>A0A7R9H0L7</accession>
<proteinExistence type="predicted"/>
<dbReference type="AlphaFoldDB" id="A0A7R9H0L7"/>
<name>A0A7R9H0L7_TIMPO</name>
<evidence type="ECO:0000313" key="1">
    <source>
        <dbReference type="EMBL" id="CAD7403419.1"/>
    </source>
</evidence>
<sequence>MKSRLKSFFSQRVVKARNARGNFQLLIITHDHQFLEKLHSLDLLEDYFHVSRDARGRSLIKKKHVVL</sequence>
<organism evidence="1">
    <name type="scientific">Timema poppense</name>
    <name type="common">Walking stick</name>
    <dbReference type="NCBI Taxonomy" id="170557"/>
    <lineage>
        <taxon>Eukaryota</taxon>
        <taxon>Metazoa</taxon>
        <taxon>Ecdysozoa</taxon>
        <taxon>Arthropoda</taxon>
        <taxon>Hexapoda</taxon>
        <taxon>Insecta</taxon>
        <taxon>Pterygota</taxon>
        <taxon>Neoptera</taxon>
        <taxon>Polyneoptera</taxon>
        <taxon>Phasmatodea</taxon>
        <taxon>Timematodea</taxon>
        <taxon>Timematoidea</taxon>
        <taxon>Timematidae</taxon>
        <taxon>Timema</taxon>
    </lineage>
</organism>